<organism evidence="10 13">
    <name type="scientific">Plasmodium yoelii</name>
    <dbReference type="NCBI Taxonomy" id="5861"/>
    <lineage>
        <taxon>Eukaryota</taxon>
        <taxon>Sar</taxon>
        <taxon>Alveolata</taxon>
        <taxon>Apicomplexa</taxon>
        <taxon>Aconoidasida</taxon>
        <taxon>Haemosporida</taxon>
        <taxon>Plasmodiidae</taxon>
        <taxon>Plasmodium</taxon>
        <taxon>Plasmodium (Vinckeia)</taxon>
    </lineage>
</organism>
<dbReference type="InterPro" id="IPR014001">
    <property type="entry name" value="Helicase_ATP-bd"/>
</dbReference>
<evidence type="ECO:0000256" key="4">
    <source>
        <dbReference type="ARBA" id="ARBA00022840"/>
    </source>
</evidence>
<dbReference type="GO" id="GO:0005524">
    <property type="term" value="F:ATP binding"/>
    <property type="evidence" value="ECO:0007669"/>
    <property type="project" value="UniProtKB-UniRule"/>
</dbReference>
<evidence type="ECO:0000256" key="3">
    <source>
        <dbReference type="ARBA" id="ARBA00022806"/>
    </source>
</evidence>
<feature type="compositionally biased region" description="Basic residues" evidence="7">
    <location>
        <begin position="49"/>
        <end position="80"/>
    </location>
</feature>
<dbReference type="PROSITE" id="PS51192">
    <property type="entry name" value="HELICASE_ATP_BIND_1"/>
    <property type="match status" value="1"/>
</dbReference>
<dbReference type="CDD" id="cd18787">
    <property type="entry name" value="SF2_C_DEAD"/>
    <property type="match status" value="1"/>
</dbReference>
<keyword evidence="5 6" id="KW-0694">RNA-binding</keyword>
<feature type="compositionally biased region" description="Basic residues" evidence="7">
    <location>
        <begin position="119"/>
        <end position="137"/>
    </location>
</feature>
<feature type="region of interest" description="Disordered" evidence="7">
    <location>
        <begin position="289"/>
        <end position="309"/>
    </location>
</feature>
<evidence type="ECO:0000259" key="9">
    <source>
        <dbReference type="PROSITE" id="PS51194"/>
    </source>
</evidence>
<dbReference type="InterPro" id="IPR001650">
    <property type="entry name" value="Helicase_C-like"/>
</dbReference>
<dbReference type="AlphaFoldDB" id="A0A077YC96"/>
<evidence type="ECO:0000313" key="13">
    <source>
        <dbReference type="Proteomes" id="UP000072904"/>
    </source>
</evidence>
<keyword evidence="4 6" id="KW-0067">ATP-binding</keyword>
<dbReference type="EC" id="3.6.4.13" evidence="6"/>
<comment type="catalytic activity">
    <reaction evidence="6">
        <text>ATP + H2O = ADP + phosphate + H(+)</text>
        <dbReference type="Rhea" id="RHEA:13065"/>
        <dbReference type="ChEBI" id="CHEBI:15377"/>
        <dbReference type="ChEBI" id="CHEBI:15378"/>
        <dbReference type="ChEBI" id="CHEBI:30616"/>
        <dbReference type="ChEBI" id="CHEBI:43474"/>
        <dbReference type="ChEBI" id="CHEBI:456216"/>
        <dbReference type="EC" id="3.6.4.13"/>
    </reaction>
</comment>
<dbReference type="VEuPathDB" id="PlasmoDB:PY17X_1312800"/>
<keyword evidence="2 6" id="KW-0378">Hydrolase</keyword>
<dbReference type="Proteomes" id="UP000072904">
    <property type="component" value="Chromosome 13"/>
</dbReference>
<dbReference type="GeneID" id="3800431"/>
<proteinExistence type="inferred from homology"/>
<evidence type="ECO:0000256" key="2">
    <source>
        <dbReference type="ARBA" id="ARBA00022801"/>
    </source>
</evidence>
<feature type="compositionally biased region" description="Basic and acidic residues" evidence="7">
    <location>
        <begin position="138"/>
        <end position="155"/>
    </location>
</feature>
<name>A0A077YC96_PLAYE</name>
<evidence type="ECO:0000313" key="12">
    <source>
        <dbReference type="Proteomes" id="UP000072874"/>
    </source>
</evidence>
<keyword evidence="1 6" id="KW-0547">Nucleotide-binding</keyword>
<dbReference type="InterPro" id="IPR011545">
    <property type="entry name" value="DEAD/DEAH_box_helicase_dom"/>
</dbReference>
<dbReference type="VEuPathDB" id="PlasmoDB:PY07373"/>
<evidence type="ECO:0000256" key="1">
    <source>
        <dbReference type="ARBA" id="ARBA00022741"/>
    </source>
</evidence>
<dbReference type="EMBL" id="LK934641">
    <property type="protein sequence ID" value="CDU19749.1"/>
    <property type="molecule type" value="Genomic_DNA"/>
</dbReference>
<evidence type="ECO:0000256" key="5">
    <source>
        <dbReference type="ARBA" id="ARBA00022884"/>
    </source>
</evidence>
<dbReference type="SUPFAM" id="SSF52540">
    <property type="entry name" value="P-loop containing nucleoside triphosphate hydrolases"/>
    <property type="match status" value="2"/>
</dbReference>
<dbReference type="SMART" id="SM00490">
    <property type="entry name" value="HELICc"/>
    <property type="match status" value="1"/>
</dbReference>
<dbReference type="PANTHER" id="PTHR24031">
    <property type="entry name" value="RNA HELICASE"/>
    <property type="match status" value="1"/>
</dbReference>
<dbReference type="InterPro" id="IPR044742">
    <property type="entry name" value="DEAD/DEAH_RhlB"/>
</dbReference>
<dbReference type="Gene3D" id="3.40.50.300">
    <property type="entry name" value="P-loop containing nucleotide triphosphate hydrolases"/>
    <property type="match status" value="2"/>
</dbReference>
<dbReference type="OrthoDB" id="4310724at2759"/>
<dbReference type="GO" id="GO:0003723">
    <property type="term" value="F:RNA binding"/>
    <property type="evidence" value="ECO:0007669"/>
    <property type="project" value="UniProtKB-UniRule"/>
</dbReference>
<dbReference type="CDD" id="cd00268">
    <property type="entry name" value="DEADc"/>
    <property type="match status" value="1"/>
</dbReference>
<dbReference type="SMART" id="SM00487">
    <property type="entry name" value="DEXDc"/>
    <property type="match status" value="1"/>
</dbReference>
<comment type="domain">
    <text evidence="6">The Q motif is unique to and characteristic of the DEAD box family of RNA helicases and controls ATP binding and hydrolysis.</text>
</comment>
<evidence type="ECO:0000259" key="8">
    <source>
        <dbReference type="PROSITE" id="PS51192"/>
    </source>
</evidence>
<dbReference type="OMA" id="CICFITD"/>
<reference evidence="11" key="2">
    <citation type="submission" date="2014-05" db="EMBL/GenBank/DDBJ databases">
        <authorList>
            <person name="Aslett M.A."/>
            <person name="De Silva N."/>
        </authorList>
    </citation>
    <scope>NUCLEOTIDE SEQUENCE</scope>
    <source>
        <strain evidence="11">17X</strain>
    </source>
</reference>
<reference evidence="12 13" key="1">
    <citation type="journal article" date="2014" name="BMC Biol.">
        <title>A comprehensive evaluation of rodent malaria parasite genomes and gene expression.</title>
        <authorList>
            <person name="Otto T.D."/>
            <person name="Bohme U."/>
            <person name="Jackson A.P."/>
            <person name="Hunt M."/>
            <person name="Franke-Fayard B."/>
            <person name="Hoeijmakers W.A."/>
            <person name="Religa A.A."/>
            <person name="Robertson L."/>
            <person name="Sanders M."/>
            <person name="Ogun S.A."/>
            <person name="Cunningham D."/>
            <person name="Erhart A."/>
            <person name="Billker O."/>
            <person name="Khan S.M."/>
            <person name="Stunnenberg H.G."/>
            <person name="Langhorne J."/>
            <person name="Holder A.A."/>
            <person name="Waters A.P."/>
            <person name="Newbold C.I."/>
            <person name="Pain A."/>
            <person name="Berriman M."/>
            <person name="Janse C.J."/>
        </authorList>
    </citation>
    <scope>NUCLEOTIDE SEQUENCE [LARGE SCALE GENOMIC DNA]</scope>
    <source>
        <strain evidence="11 12">17X</strain>
        <strain evidence="10 13">YM</strain>
    </source>
</reference>
<feature type="domain" description="Helicase C-terminal" evidence="9">
    <location>
        <begin position="526"/>
        <end position="704"/>
    </location>
</feature>
<comment type="similarity">
    <text evidence="6">Belongs to the DEAD box helicase family.</text>
</comment>
<reference evidence="11" key="4">
    <citation type="submission" date="2019-05" db="EMBL/GenBank/DDBJ databases">
        <authorList>
            <consortium name="Pathogen Informatics"/>
        </authorList>
    </citation>
    <scope>NUCLEOTIDE SEQUENCE</scope>
    <source>
        <strain evidence="11">17X</strain>
    </source>
</reference>
<dbReference type="Proteomes" id="UP000072874">
    <property type="component" value="Chromosome 13"/>
</dbReference>
<dbReference type="GO" id="GO:0003724">
    <property type="term" value="F:RNA helicase activity"/>
    <property type="evidence" value="ECO:0007669"/>
    <property type="project" value="UniProtKB-EC"/>
</dbReference>
<dbReference type="Pfam" id="PF00271">
    <property type="entry name" value="Helicase_C"/>
    <property type="match status" value="1"/>
</dbReference>
<keyword evidence="3 6" id="KW-0347">Helicase</keyword>
<dbReference type="PROSITE" id="PS51194">
    <property type="entry name" value="HELICASE_CTER"/>
    <property type="match status" value="1"/>
</dbReference>
<feature type="domain" description="Helicase ATP-binding" evidence="8">
    <location>
        <begin position="246"/>
        <end position="459"/>
    </location>
</feature>
<dbReference type="RefSeq" id="XP_022813515.1">
    <property type="nucleotide sequence ID" value="XM_022957031.1"/>
</dbReference>
<gene>
    <name evidence="11" type="ORF">PY17X_1312800</name>
    <name evidence="10" type="ORF">PYYM_1309800</name>
</gene>
<evidence type="ECO:0000256" key="7">
    <source>
        <dbReference type="SAM" id="MobiDB-lite"/>
    </source>
</evidence>
<feature type="compositionally biased region" description="Basic and acidic residues" evidence="7">
    <location>
        <begin position="294"/>
        <end position="306"/>
    </location>
</feature>
<evidence type="ECO:0000313" key="10">
    <source>
        <dbReference type="EMBL" id="CDU19749.1"/>
    </source>
</evidence>
<feature type="compositionally biased region" description="Basic and acidic residues" evidence="7">
    <location>
        <begin position="103"/>
        <end position="118"/>
    </location>
</feature>
<feature type="region of interest" description="Disordered" evidence="7">
    <location>
        <begin position="37"/>
        <end position="176"/>
    </location>
</feature>
<dbReference type="VEuPathDB" id="PlasmoDB:Py17XNL_001302994"/>
<dbReference type="EMBL" id="LM993667">
    <property type="protein sequence ID" value="VTZ80506.1"/>
    <property type="molecule type" value="Genomic_DNA"/>
</dbReference>
<dbReference type="VEuPathDB" id="PlasmoDB:PYYM_1309800"/>
<sequence length="779" mass="91160">MIFKKVSIDSSLLKRLSKEGLVSIEVAKASDVKILNKDNVENSTNKNRDLKKKKNNNKLSKVTKKTITKKEKKTKKKNIKKNNNNDSDSDKASKSVKPNETFKTIEDDHKDRTKTKIEVKKKRKKVRGKKKNKVKIKINKDKNKSENSSGKKENDVEPQNYDKNMSKQSNEENNIKEVEQKKKKIFDIEQIIKNEENFKNIKEIKYKIHCSKWNKNNELNISHNIIKSLYDHNFYSPREIQSKTLQHSINEKKDIIVVSKTGTGKTLTFCLPILSNILQNKLKEFHTKNNKINNSEKKANKKTDKKTNKKTGQKFRCLVLVPTRELAVQILNHFNYVNKYINIYIITIIGGLNINKQLRLISKKPEIIICTPGRLKYFLQLEDKINYLYNMKNVRYFVCDEVDKMIETSFINDIHFISKHLYKCVDEKKKFIQTFLLSATLSLTVQLHNENLAKLLNYISIRKNKSYIIDLTNEKDHDQNKILTFNNNDINYNNSTFLPDHLTLNIIKCEKKIILHKLYYLLKLYILKDLPTNKENKIKKIIIFLNTIKLVKDVSTIFKYLFFESGLESSLPNKYKTNLSLSKKINIYSIHSKQKLKERIQSVSKFTESNNSSILFCTDVMSRGIDLNKCDLIIQLNCPISDITFIHRSGRTARNLKSGECICFITDDEISKWNISLKKIGLNLKDLKEYEHVKTIPNNEFSKINKSIEYCNEILQLQNKIKTNKEKSNLSKLAKDAELSNDDDITSDSDNPFPKKTNEHIFKNLFRLKKQLYNTLYHE</sequence>
<dbReference type="GO" id="GO:0016787">
    <property type="term" value="F:hydrolase activity"/>
    <property type="evidence" value="ECO:0007669"/>
    <property type="project" value="UniProtKB-KW"/>
</dbReference>
<evidence type="ECO:0000313" key="11">
    <source>
        <dbReference type="EMBL" id="VTZ80506.1"/>
    </source>
</evidence>
<protein>
    <recommendedName>
        <fullName evidence="6">ATP-dependent RNA helicase</fullName>
        <ecNumber evidence="6">3.6.4.13</ecNumber>
    </recommendedName>
</protein>
<accession>A0A077YC96</accession>
<comment type="function">
    <text evidence="6">RNA helicase.</text>
</comment>
<dbReference type="KEGG" id="pyo:PY17X_1312800"/>
<evidence type="ECO:0000256" key="6">
    <source>
        <dbReference type="RuleBase" id="RU365068"/>
    </source>
</evidence>
<dbReference type="InterPro" id="IPR027417">
    <property type="entry name" value="P-loop_NTPase"/>
</dbReference>
<reference evidence="10" key="3">
    <citation type="submission" date="2014-05" db="EMBL/GenBank/DDBJ databases">
        <authorList>
            <person name="Aslett A.Martin."/>
            <person name="De Silva Nishadi"/>
        </authorList>
    </citation>
    <scope>NUCLEOTIDE SEQUENCE</scope>
    <source>
        <strain evidence="10">YM</strain>
    </source>
</reference>
<dbReference type="Pfam" id="PF00270">
    <property type="entry name" value="DEAD"/>
    <property type="match status" value="1"/>
</dbReference>